<dbReference type="RefSeq" id="WP_075197162.1">
    <property type="nucleotide sequence ID" value="NZ_CP187984.1"/>
</dbReference>
<dbReference type="EMBL" id="MSAG01000001">
    <property type="protein sequence ID" value="PUX26974.1"/>
    <property type="molecule type" value="Genomic_DNA"/>
</dbReference>
<accession>A0A2T7BAM0</accession>
<dbReference type="OrthoDB" id="3174560at2"/>
<reference evidence="2" key="1">
    <citation type="submission" date="2016-12" db="EMBL/GenBank/DDBJ databases">
        <title>Analysis of the Molecular Diversity Among Cronobacter Species Isolated from Filth Flies Using a Pan Genomic DNA Microarray.</title>
        <authorList>
            <person name="Pava-Ripoll M."/>
            <person name="Tall B."/>
            <person name="Farber J."/>
            <person name="Fanning S."/>
            <person name="Lehner A."/>
            <person name="Stephan R."/>
            <person name="Pagotto F."/>
            <person name="Iverson C."/>
            <person name="Ziobro G."/>
            <person name="Miller A."/>
            <person name="Pearson R."/>
            <person name="Yan Q."/>
            <person name="Kim M."/>
            <person name="Jeong S."/>
            <person name="Park J."/>
            <person name="Jun S."/>
            <person name="Choi H."/>
            <person name="Chung T."/>
            <person name="Yoo Y."/>
            <person name="Park E."/>
            <person name="Hwang S."/>
            <person name="Lee B."/>
            <person name="Sathyamoorthy V."/>
            <person name="Carter L."/>
            <person name="Mammel M."/>
            <person name="Jackson S."/>
            <person name="Kothary M."/>
            <person name="Patel I."/>
            <person name="Grim C."/>
            <person name="Gopinath G."/>
            <person name="Gangiredla J."/>
            <person name="Chase H."/>
        </authorList>
    </citation>
    <scope>NUCLEOTIDE SEQUENCE [LARGE SCALE GENOMIC DNA]</scope>
    <source>
        <strain evidence="2">MOD1-Sh41s</strain>
    </source>
</reference>
<organism evidence="2">
    <name type="scientific">Cronobacter turicensis</name>
    <dbReference type="NCBI Taxonomy" id="413502"/>
    <lineage>
        <taxon>Bacteria</taxon>
        <taxon>Pseudomonadati</taxon>
        <taxon>Pseudomonadota</taxon>
        <taxon>Gammaproteobacteria</taxon>
        <taxon>Enterobacterales</taxon>
        <taxon>Enterobacteriaceae</taxon>
        <taxon>Cronobacter</taxon>
    </lineage>
</organism>
<evidence type="ECO:0000259" key="1">
    <source>
        <dbReference type="Pfam" id="PF21217"/>
    </source>
</evidence>
<comment type="caution">
    <text evidence="2">The sequence shown here is derived from an EMBL/GenBank/DDBJ whole genome shotgun (WGS) entry which is preliminary data.</text>
</comment>
<gene>
    <name evidence="2" type="ORF">BS411_00810</name>
</gene>
<evidence type="ECO:0000313" key="2">
    <source>
        <dbReference type="EMBL" id="PUX26974.1"/>
    </source>
</evidence>
<dbReference type="Pfam" id="PF21217">
    <property type="entry name" value="PaaA2"/>
    <property type="match status" value="1"/>
</dbReference>
<dbReference type="AlphaFoldDB" id="A0A2T7BAM0"/>
<dbReference type="InterPro" id="IPR048851">
    <property type="entry name" value="PaaA2_dom"/>
</dbReference>
<protein>
    <submittedName>
        <fullName evidence="2">Stability determinant</fullName>
    </submittedName>
</protein>
<sequence length="63" mass="7199">MPKHHSPLVFEFETDEQAEQYEQWFREKVEAAAASSQPVTPHEDVMATAREIIEGVKVGRKMA</sequence>
<proteinExistence type="predicted"/>
<name>A0A2T7BAM0_9ENTR</name>
<dbReference type="Gene3D" id="6.20.450.20">
    <property type="match status" value="1"/>
</dbReference>
<feature type="domain" description="Stability determinant" evidence="1">
    <location>
        <begin position="16"/>
        <end position="47"/>
    </location>
</feature>